<evidence type="ECO:0000256" key="2">
    <source>
        <dbReference type="ARBA" id="ARBA00023125"/>
    </source>
</evidence>
<dbReference type="GO" id="GO:0003700">
    <property type="term" value="F:DNA-binding transcription factor activity"/>
    <property type="evidence" value="ECO:0007669"/>
    <property type="project" value="TreeGrafter"/>
</dbReference>
<dbReference type="Pfam" id="PF17933">
    <property type="entry name" value="TetR_C_25"/>
    <property type="match status" value="1"/>
</dbReference>
<proteinExistence type="predicted"/>
<dbReference type="RefSeq" id="WP_062831868.1">
    <property type="nucleotide sequence ID" value="NZ_BCSX01000053.1"/>
</dbReference>
<gene>
    <name evidence="6" type="ORF">RMCB_6280</name>
</gene>
<dbReference type="Pfam" id="PF00440">
    <property type="entry name" value="TetR_N"/>
    <property type="match status" value="1"/>
</dbReference>
<dbReference type="InterPro" id="IPR001647">
    <property type="entry name" value="HTH_TetR"/>
</dbReference>
<dbReference type="GO" id="GO:0000976">
    <property type="term" value="F:transcription cis-regulatory region binding"/>
    <property type="evidence" value="ECO:0007669"/>
    <property type="project" value="TreeGrafter"/>
</dbReference>
<keyword evidence="3" id="KW-0804">Transcription</keyword>
<dbReference type="InterPro" id="IPR050109">
    <property type="entry name" value="HTH-type_TetR-like_transc_reg"/>
</dbReference>
<dbReference type="Proteomes" id="UP000069620">
    <property type="component" value="Unassembled WGS sequence"/>
</dbReference>
<feature type="DNA-binding region" description="H-T-H motif" evidence="4">
    <location>
        <begin position="32"/>
        <end position="51"/>
    </location>
</feature>
<dbReference type="STRING" id="146020.RMCB_6280"/>
<evidence type="ECO:0000256" key="1">
    <source>
        <dbReference type="ARBA" id="ARBA00023015"/>
    </source>
</evidence>
<feature type="domain" description="HTH tetR-type" evidence="5">
    <location>
        <begin position="9"/>
        <end position="69"/>
    </location>
</feature>
<dbReference type="InterPro" id="IPR041484">
    <property type="entry name" value="TetR_C_25"/>
</dbReference>
<evidence type="ECO:0000259" key="5">
    <source>
        <dbReference type="PROSITE" id="PS50977"/>
    </source>
</evidence>
<protein>
    <submittedName>
        <fullName evidence="6">Transcriptional regulator</fullName>
    </submittedName>
</protein>
<dbReference type="PROSITE" id="PS50977">
    <property type="entry name" value="HTH_TETR_2"/>
    <property type="match status" value="1"/>
</dbReference>
<dbReference type="SUPFAM" id="SSF46689">
    <property type="entry name" value="Homeodomain-like"/>
    <property type="match status" value="1"/>
</dbReference>
<organism evidence="6 7">
    <name type="scientific">Mycolicibacterium brisbanense</name>
    <dbReference type="NCBI Taxonomy" id="146020"/>
    <lineage>
        <taxon>Bacteria</taxon>
        <taxon>Bacillati</taxon>
        <taxon>Actinomycetota</taxon>
        <taxon>Actinomycetes</taxon>
        <taxon>Mycobacteriales</taxon>
        <taxon>Mycobacteriaceae</taxon>
        <taxon>Mycolicibacterium</taxon>
    </lineage>
</organism>
<dbReference type="Gene3D" id="1.10.357.10">
    <property type="entry name" value="Tetracycline Repressor, domain 2"/>
    <property type="match status" value="1"/>
</dbReference>
<keyword evidence="7" id="KW-1185">Reference proteome</keyword>
<dbReference type="PANTHER" id="PTHR30055">
    <property type="entry name" value="HTH-TYPE TRANSCRIPTIONAL REGULATOR RUTR"/>
    <property type="match status" value="1"/>
</dbReference>
<dbReference type="AlphaFoldDB" id="A0A100W5W7"/>
<keyword evidence="1" id="KW-0805">Transcription regulation</keyword>
<sequence>MSSLVADDRTARARIRDEALKLFAERGADAVTMRDIAGAAGVSPALLVRHYGSKDGLVTAVDDHVVATLEALLTEATGRPSEDTLGPSAVPTLVDSLASHLPPDSPIPAYLSRLLTTGGTVGSAVFARLYGISRTALDAMVAGGVADAGADPAVRAAVLMANDLAVLMLRPRLTEVLGVDPLAPGGMTRWAAEVLAIYRNGLRAGPEGQTP</sequence>
<name>A0A100W5W7_9MYCO</name>
<evidence type="ECO:0000313" key="6">
    <source>
        <dbReference type="EMBL" id="GAS92184.1"/>
    </source>
</evidence>
<reference evidence="7" key="2">
    <citation type="submission" date="2016-02" db="EMBL/GenBank/DDBJ databases">
        <title>Draft genome sequence of five rapidly growing Mycobacterium species.</title>
        <authorList>
            <person name="Katahira K."/>
            <person name="Gotou Y."/>
            <person name="Iida K."/>
            <person name="Ogura Y."/>
            <person name="Hayashi T."/>
        </authorList>
    </citation>
    <scope>NUCLEOTIDE SEQUENCE [LARGE SCALE GENOMIC DNA]</scope>
    <source>
        <strain evidence="7">JCM15654</strain>
    </source>
</reference>
<evidence type="ECO:0000313" key="7">
    <source>
        <dbReference type="Proteomes" id="UP000069620"/>
    </source>
</evidence>
<dbReference type="OrthoDB" id="3403733at2"/>
<dbReference type="EMBL" id="BCSX01000053">
    <property type="protein sequence ID" value="GAS92184.1"/>
    <property type="molecule type" value="Genomic_DNA"/>
</dbReference>
<accession>A0A100W5W7</accession>
<comment type="caution">
    <text evidence="6">The sequence shown here is derived from an EMBL/GenBank/DDBJ whole genome shotgun (WGS) entry which is preliminary data.</text>
</comment>
<evidence type="ECO:0000256" key="4">
    <source>
        <dbReference type="PROSITE-ProRule" id="PRU00335"/>
    </source>
</evidence>
<dbReference type="PANTHER" id="PTHR30055:SF234">
    <property type="entry name" value="HTH-TYPE TRANSCRIPTIONAL REGULATOR BETI"/>
    <property type="match status" value="1"/>
</dbReference>
<reference evidence="7" key="1">
    <citation type="journal article" date="2016" name="Genome Announc.">
        <title>Draft Genome Sequences of Five Rapidly Growing Mycobacterium Species, M. thermoresistibile, M. fortuitum subsp. acetamidolyticum, M. canariasense, M. brisbanense, and M. novocastrense.</title>
        <authorList>
            <person name="Katahira K."/>
            <person name="Ogura Y."/>
            <person name="Gotoh Y."/>
            <person name="Hayashi T."/>
        </authorList>
    </citation>
    <scope>NUCLEOTIDE SEQUENCE [LARGE SCALE GENOMIC DNA]</scope>
    <source>
        <strain evidence="7">JCM15654</strain>
    </source>
</reference>
<dbReference type="InterPro" id="IPR009057">
    <property type="entry name" value="Homeodomain-like_sf"/>
</dbReference>
<keyword evidence="2 4" id="KW-0238">DNA-binding</keyword>
<evidence type="ECO:0000256" key="3">
    <source>
        <dbReference type="ARBA" id="ARBA00023163"/>
    </source>
</evidence>
<dbReference type="PRINTS" id="PR00455">
    <property type="entry name" value="HTHTETR"/>
</dbReference>